<evidence type="ECO:0000313" key="3">
    <source>
        <dbReference type="Proteomes" id="UP000186922"/>
    </source>
</evidence>
<protein>
    <submittedName>
        <fullName evidence="2">Uncharacterized protein</fullName>
    </submittedName>
</protein>
<evidence type="ECO:0000256" key="1">
    <source>
        <dbReference type="SAM" id="Phobius"/>
    </source>
</evidence>
<reference evidence="2 3" key="1">
    <citation type="journal article" date="2016" name="Nat. Commun.">
        <title>Extremotolerant tardigrade genome and improved radiotolerance of human cultured cells by tardigrade-unique protein.</title>
        <authorList>
            <person name="Hashimoto T."/>
            <person name="Horikawa D.D."/>
            <person name="Saito Y."/>
            <person name="Kuwahara H."/>
            <person name="Kozuka-Hata H."/>
            <person name="Shin-I T."/>
            <person name="Minakuchi Y."/>
            <person name="Ohishi K."/>
            <person name="Motoyama A."/>
            <person name="Aizu T."/>
            <person name="Enomoto A."/>
            <person name="Kondo K."/>
            <person name="Tanaka S."/>
            <person name="Hara Y."/>
            <person name="Koshikawa S."/>
            <person name="Sagara H."/>
            <person name="Miura T."/>
            <person name="Yokobori S."/>
            <person name="Miyagawa K."/>
            <person name="Suzuki Y."/>
            <person name="Kubo T."/>
            <person name="Oyama M."/>
            <person name="Kohara Y."/>
            <person name="Fujiyama A."/>
            <person name="Arakawa K."/>
            <person name="Katayama T."/>
            <person name="Toyoda A."/>
            <person name="Kunieda T."/>
        </authorList>
    </citation>
    <scope>NUCLEOTIDE SEQUENCE [LARGE SCALE GENOMIC DNA]</scope>
    <source>
        <strain evidence="2 3">YOKOZUNA-1</strain>
    </source>
</reference>
<sequence>MQLVTASSLPQLAFSSRNSEGLMRVKMIFVPFRYRFSTRTDYRKFLKKLWRDVFRFSILLCCAASLSVFAHSVVYILPWLQFVESLETSLVFITRTTRNFTEIKFKIARKSGVRPPI</sequence>
<keyword evidence="1" id="KW-0812">Transmembrane</keyword>
<organism evidence="2 3">
    <name type="scientific">Ramazzottius varieornatus</name>
    <name type="common">Water bear</name>
    <name type="synonym">Tardigrade</name>
    <dbReference type="NCBI Taxonomy" id="947166"/>
    <lineage>
        <taxon>Eukaryota</taxon>
        <taxon>Metazoa</taxon>
        <taxon>Ecdysozoa</taxon>
        <taxon>Tardigrada</taxon>
        <taxon>Eutardigrada</taxon>
        <taxon>Parachela</taxon>
        <taxon>Hypsibioidea</taxon>
        <taxon>Ramazzottiidae</taxon>
        <taxon>Ramazzottius</taxon>
    </lineage>
</organism>
<keyword evidence="1" id="KW-1133">Transmembrane helix</keyword>
<comment type="caution">
    <text evidence="2">The sequence shown here is derived from an EMBL/GenBank/DDBJ whole genome shotgun (WGS) entry which is preliminary data.</text>
</comment>
<gene>
    <name evidence="2" type="primary">RvY_00293-1</name>
    <name evidence="2" type="synonym">RvY_00293.1</name>
    <name evidence="2" type="ORF">RvY_00293</name>
</gene>
<name>A0A1D1UJN6_RAMVA</name>
<dbReference type="Proteomes" id="UP000186922">
    <property type="component" value="Unassembled WGS sequence"/>
</dbReference>
<accession>A0A1D1UJN6</accession>
<proteinExistence type="predicted"/>
<dbReference type="EMBL" id="BDGG01000001">
    <property type="protein sequence ID" value="GAU87457.1"/>
    <property type="molecule type" value="Genomic_DNA"/>
</dbReference>
<dbReference type="AlphaFoldDB" id="A0A1D1UJN6"/>
<feature type="transmembrane region" description="Helical" evidence="1">
    <location>
        <begin position="53"/>
        <end position="77"/>
    </location>
</feature>
<keyword evidence="3" id="KW-1185">Reference proteome</keyword>
<keyword evidence="1" id="KW-0472">Membrane</keyword>
<evidence type="ECO:0000313" key="2">
    <source>
        <dbReference type="EMBL" id="GAU87457.1"/>
    </source>
</evidence>